<evidence type="ECO:0000313" key="2">
    <source>
        <dbReference type="Proteomes" id="UP000009045"/>
    </source>
</evidence>
<dbReference type="Proteomes" id="UP000009045">
    <property type="component" value="Chromosome"/>
</dbReference>
<organism evidence="1 2">
    <name type="scientific">Sinorhizobium meliloti (strain SM11)</name>
    <dbReference type="NCBI Taxonomy" id="707241"/>
    <lineage>
        <taxon>Bacteria</taxon>
        <taxon>Pseudomonadati</taxon>
        <taxon>Pseudomonadota</taxon>
        <taxon>Alphaproteobacteria</taxon>
        <taxon>Hyphomicrobiales</taxon>
        <taxon>Rhizobiaceae</taxon>
        <taxon>Sinorhizobium/Ensifer group</taxon>
        <taxon>Sinorhizobium</taxon>
    </lineage>
</organism>
<dbReference type="HOGENOM" id="CLU_3296595_0_0_5"/>
<name>F7X6E8_SINMM</name>
<accession>F7X6E8</accession>
<sequence>MQRFKMSRGFTETWRPWSMILKKLKAFSVRAPQRDLASLN</sequence>
<dbReference type="EMBL" id="CP001830">
    <property type="protein sequence ID" value="AEH77354.1"/>
    <property type="molecule type" value="Genomic_DNA"/>
</dbReference>
<protein>
    <submittedName>
        <fullName evidence="1">Uncharacterized protein</fullName>
    </submittedName>
</protein>
<reference evidence="1 2" key="1">
    <citation type="journal article" date="2011" name="J. Biotechnol.">
        <title>The complete genome sequence of the dominant Sinorhizobium meliloti field isolate SM11 extends the S. meliloti pan-genome.</title>
        <authorList>
            <person name="Schneiker-Bekel S."/>
            <person name="Wibberg D."/>
            <person name="Bekel T."/>
            <person name="Blom J."/>
            <person name="Linke B."/>
            <person name="Neuweger H."/>
            <person name="Stiens M."/>
            <person name="Vorholter F.J."/>
            <person name="Weidner S."/>
            <person name="Goesmann A."/>
            <person name="Puhler A."/>
            <person name="Schluter A."/>
        </authorList>
    </citation>
    <scope>NUCLEOTIDE SEQUENCE [LARGE SCALE GENOMIC DNA]</scope>
    <source>
        <strain evidence="1 2">SM11</strain>
    </source>
</reference>
<proteinExistence type="predicted"/>
<evidence type="ECO:0000313" key="1">
    <source>
        <dbReference type="EMBL" id="AEH77354.1"/>
    </source>
</evidence>
<gene>
    <name evidence="1" type="ordered locus">SM11_chr0066</name>
</gene>
<dbReference type="AlphaFoldDB" id="F7X6E8"/>
<dbReference type="PATRIC" id="fig|707241.3.peg.67"/>
<dbReference type="KEGG" id="smx:SM11_chr0066"/>